<keyword evidence="12" id="KW-0539">Nucleus</keyword>
<dbReference type="PANTHER" id="PTHR13269">
    <property type="entry name" value="NUCLEOPORIN NDC1"/>
    <property type="match status" value="1"/>
</dbReference>
<evidence type="ECO:0000256" key="4">
    <source>
        <dbReference type="ARBA" id="ARBA00022448"/>
    </source>
</evidence>
<dbReference type="GO" id="GO:0070762">
    <property type="term" value="C:nuclear pore transmembrane ring"/>
    <property type="evidence" value="ECO:0007669"/>
    <property type="project" value="TreeGrafter"/>
</dbReference>
<accession>A0A0D6M713</accession>
<keyword evidence="8 13" id="KW-1133">Transmembrane helix</keyword>
<keyword evidence="7" id="KW-0653">Protein transport</keyword>
<proteinExistence type="inferred from homology"/>
<dbReference type="EMBL" id="KE124817">
    <property type="protein sequence ID" value="EPB78226.1"/>
    <property type="molecule type" value="Genomic_DNA"/>
</dbReference>
<evidence type="ECO:0000256" key="9">
    <source>
        <dbReference type="ARBA" id="ARBA00023010"/>
    </source>
</evidence>
<evidence type="ECO:0000313" key="15">
    <source>
        <dbReference type="Proteomes" id="UP000054495"/>
    </source>
</evidence>
<dbReference type="GO" id="GO:0006999">
    <property type="term" value="P:nuclear pore organization"/>
    <property type="evidence" value="ECO:0007669"/>
    <property type="project" value="TreeGrafter"/>
</dbReference>
<dbReference type="AlphaFoldDB" id="A0A0D6M713"/>
<keyword evidence="15" id="KW-1185">Reference proteome</keyword>
<dbReference type="Pfam" id="PF09531">
    <property type="entry name" value="Ndc1_Nup"/>
    <property type="match status" value="1"/>
</dbReference>
<dbReference type="GO" id="GO:0015031">
    <property type="term" value="P:protein transport"/>
    <property type="evidence" value="ECO:0007669"/>
    <property type="project" value="UniProtKB-KW"/>
</dbReference>
<dbReference type="Proteomes" id="UP000054495">
    <property type="component" value="Unassembled WGS sequence"/>
</dbReference>
<evidence type="ECO:0000256" key="5">
    <source>
        <dbReference type="ARBA" id="ARBA00022692"/>
    </source>
</evidence>
<evidence type="ECO:0000256" key="6">
    <source>
        <dbReference type="ARBA" id="ARBA00022816"/>
    </source>
</evidence>
<gene>
    <name evidence="14" type="ORF">ANCCEY_02694</name>
</gene>
<dbReference type="InterPro" id="IPR019049">
    <property type="entry name" value="Nucleoporin_prot_Ndc1/Nup"/>
</dbReference>
<keyword evidence="6" id="KW-0509">mRNA transport</keyword>
<evidence type="ECO:0000256" key="8">
    <source>
        <dbReference type="ARBA" id="ARBA00022989"/>
    </source>
</evidence>
<evidence type="ECO:0000256" key="10">
    <source>
        <dbReference type="ARBA" id="ARBA00023132"/>
    </source>
</evidence>
<reference evidence="14 15" key="1">
    <citation type="submission" date="2013-05" db="EMBL/GenBank/DDBJ databases">
        <title>Draft genome of the parasitic nematode Anyclostoma ceylanicum.</title>
        <authorList>
            <person name="Mitreva M."/>
        </authorList>
    </citation>
    <scope>NUCLEOTIDE SEQUENCE [LARGE SCALE GENOMIC DNA]</scope>
</reference>
<keyword evidence="4" id="KW-0813">Transport</keyword>
<keyword evidence="5 13" id="KW-0812">Transmembrane</keyword>
<feature type="transmembrane region" description="Helical" evidence="13">
    <location>
        <begin position="80"/>
        <end position="99"/>
    </location>
</feature>
<dbReference type="PANTHER" id="PTHR13269:SF6">
    <property type="entry name" value="NUCLEOPORIN NDC1"/>
    <property type="match status" value="1"/>
</dbReference>
<dbReference type="GO" id="GO:0030674">
    <property type="term" value="F:protein-macromolecule adaptor activity"/>
    <property type="evidence" value="ECO:0007669"/>
    <property type="project" value="TreeGrafter"/>
</dbReference>
<evidence type="ECO:0000256" key="11">
    <source>
        <dbReference type="ARBA" id="ARBA00023136"/>
    </source>
</evidence>
<evidence type="ECO:0000256" key="2">
    <source>
        <dbReference type="ARBA" id="ARBA00004567"/>
    </source>
</evidence>
<dbReference type="GO" id="GO:0051028">
    <property type="term" value="P:mRNA transport"/>
    <property type="evidence" value="ECO:0007669"/>
    <property type="project" value="UniProtKB-KW"/>
</dbReference>
<comment type="subcellular location">
    <subcellularLocation>
        <location evidence="1">Nucleus membrane</location>
        <topology evidence="1">Multi-pass membrane protein</topology>
    </subcellularLocation>
    <subcellularLocation>
        <location evidence="2">Nucleus</location>
        <location evidence="2">Nuclear pore complex</location>
    </subcellularLocation>
</comment>
<feature type="transmembrane region" description="Helical" evidence="13">
    <location>
        <begin position="29"/>
        <end position="50"/>
    </location>
</feature>
<name>A0A0D6M713_9BILA</name>
<protein>
    <submittedName>
        <fullName evidence="14">Nucleoporin protein Ndc1-Nup</fullName>
    </submittedName>
</protein>
<evidence type="ECO:0000256" key="7">
    <source>
        <dbReference type="ARBA" id="ARBA00022927"/>
    </source>
</evidence>
<sequence length="395" mass="44937">MLSPQQVRLPTVHDKILDWFHGVISVRQLRASICVGLVCAFTFFASLIALQFSVRSIFRLFSGLFTNGFSSLLLLFNISFNLYCLVIVFGQLFATKVLLKMSRQLVMKPISFLLPPPFVVHTPTPEQTRTLTNVLDSQDGLLKLFAFTDLRRIAWTDRNRRLEVFSLSQPGGHPRNWTNVSTTCINILERIRSDLEVASSRLPGGPCLDSDMGDMSEEDLVEVDREMLMMPHKSRKQLYSSAVRQRHRVAIRPAARRPEIVNQQQYIWLKKASSLLADESFVVSRYNAHIAILAVESLYMFVFESYQEDRYGVVLKDLPRIIGVFVQLIQTIDKFFRLRANQTITANSDVTVRQIDAALQAGLLRINGKFGAHLGALNLSREQLQTIKMVCQSDI</sequence>
<evidence type="ECO:0000256" key="1">
    <source>
        <dbReference type="ARBA" id="ARBA00004232"/>
    </source>
</evidence>
<evidence type="ECO:0000256" key="12">
    <source>
        <dbReference type="ARBA" id="ARBA00023242"/>
    </source>
</evidence>
<evidence type="ECO:0000256" key="3">
    <source>
        <dbReference type="ARBA" id="ARBA00005760"/>
    </source>
</evidence>
<evidence type="ECO:0000256" key="13">
    <source>
        <dbReference type="SAM" id="Phobius"/>
    </source>
</evidence>
<keyword evidence="9" id="KW-0811">Translocation</keyword>
<keyword evidence="10" id="KW-0906">Nuclear pore complex</keyword>
<evidence type="ECO:0000313" key="14">
    <source>
        <dbReference type="EMBL" id="EPB78226.1"/>
    </source>
</evidence>
<keyword evidence="11 13" id="KW-0472">Membrane</keyword>
<dbReference type="GO" id="GO:0031965">
    <property type="term" value="C:nuclear membrane"/>
    <property type="evidence" value="ECO:0007669"/>
    <property type="project" value="UniProtKB-SubCell"/>
</dbReference>
<organism evidence="14 15">
    <name type="scientific">Ancylostoma ceylanicum</name>
    <dbReference type="NCBI Taxonomy" id="53326"/>
    <lineage>
        <taxon>Eukaryota</taxon>
        <taxon>Metazoa</taxon>
        <taxon>Ecdysozoa</taxon>
        <taxon>Nematoda</taxon>
        <taxon>Chromadorea</taxon>
        <taxon>Rhabditida</taxon>
        <taxon>Rhabditina</taxon>
        <taxon>Rhabditomorpha</taxon>
        <taxon>Strongyloidea</taxon>
        <taxon>Ancylostomatidae</taxon>
        <taxon>Ancylostomatinae</taxon>
        <taxon>Ancylostoma</taxon>
    </lineage>
</organism>
<comment type="similarity">
    <text evidence="3">Belongs to the NDC1 family.</text>
</comment>